<dbReference type="Proteomes" id="UP000198528">
    <property type="component" value="Unassembled WGS sequence"/>
</dbReference>
<gene>
    <name evidence="1" type="ORF">SAMN04487824_10755</name>
</gene>
<reference evidence="2" key="1">
    <citation type="submission" date="2016-10" db="EMBL/GenBank/DDBJ databases">
        <authorList>
            <person name="Varghese N."/>
            <person name="Submissions S."/>
        </authorList>
    </citation>
    <scope>NUCLEOTIDE SEQUENCE [LARGE SCALE GENOMIC DNA]</scope>
    <source>
        <strain evidence="2">DSM 22619</strain>
    </source>
</reference>
<accession>A0A1G6KBC6</accession>
<dbReference type="RefSeq" id="WP_090846063.1">
    <property type="nucleotide sequence ID" value="NZ_FMZL01000007.1"/>
</dbReference>
<sequence>MDGREELVLRLAAKRRAKLGLSDSGYAELLLAVREEPEGFMEDGSDEAFAVVARAVAALDEAREGDDLLDDGEFFSQRAKRMERLGDECVRALALDPNCTEAQLLLALAQDPDPDLLLNALLAIDDGATRRLGPVAQEAGADAWSDVFARGRLRVKAAIARTCLDSARYRMADSVARQVTGASPLDPLGARHTSALALARLEDEAALDALEASFGRRGDSWTQLARLILFYKLGRMGAARRALKGLDTLCEGGVYALLRPVMVDTYLPDRPAATPYSFEEVTLAVHEADPIVVDVPDLVTWVQDQPGMVQSARAFADNAGLEW</sequence>
<keyword evidence="2" id="KW-1185">Reference proteome</keyword>
<dbReference type="STRING" id="604330.SAMN04489857_1991"/>
<proteinExistence type="predicted"/>
<dbReference type="EMBL" id="FMZL01000007">
    <property type="protein sequence ID" value="SDC28237.1"/>
    <property type="molecule type" value="Genomic_DNA"/>
</dbReference>
<name>A0A1G6KBC6_9ACTN</name>
<evidence type="ECO:0000313" key="2">
    <source>
        <dbReference type="Proteomes" id="UP000198528"/>
    </source>
</evidence>
<evidence type="ECO:0000313" key="1">
    <source>
        <dbReference type="EMBL" id="SDC28237.1"/>
    </source>
</evidence>
<organism evidence="1 2">
    <name type="scientific">Parafannyhessea umbonata</name>
    <dbReference type="NCBI Taxonomy" id="604330"/>
    <lineage>
        <taxon>Bacteria</taxon>
        <taxon>Bacillati</taxon>
        <taxon>Actinomycetota</taxon>
        <taxon>Coriobacteriia</taxon>
        <taxon>Coriobacteriales</taxon>
        <taxon>Atopobiaceae</taxon>
        <taxon>Parafannyhessea</taxon>
    </lineage>
</organism>
<dbReference type="AlphaFoldDB" id="A0A1G6KBC6"/>
<protein>
    <submittedName>
        <fullName evidence="1">Uncharacterized protein</fullName>
    </submittedName>
</protein>